<accession>A0A354YT69</accession>
<dbReference type="STRING" id="378794.GCA_001570625_02402"/>
<dbReference type="Proteomes" id="UP000263273">
    <property type="component" value="Unassembled WGS sequence"/>
</dbReference>
<dbReference type="Gene3D" id="1.20.1260.10">
    <property type="match status" value="1"/>
</dbReference>
<dbReference type="AlphaFoldDB" id="A0A354YT69"/>
<dbReference type="GO" id="GO:0046872">
    <property type="term" value="F:metal ion binding"/>
    <property type="evidence" value="ECO:0007669"/>
    <property type="project" value="InterPro"/>
</dbReference>
<protein>
    <recommendedName>
        <fullName evidence="1">Rubrerythrin diiron-binding domain-containing protein</fullName>
    </recommendedName>
</protein>
<dbReference type="InterPro" id="IPR009078">
    <property type="entry name" value="Ferritin-like_SF"/>
</dbReference>
<dbReference type="SUPFAM" id="SSF47240">
    <property type="entry name" value="Ferritin-like"/>
    <property type="match status" value="1"/>
</dbReference>
<evidence type="ECO:0000313" key="2">
    <source>
        <dbReference type="EMBL" id="HBK52573.1"/>
    </source>
</evidence>
<proteinExistence type="predicted"/>
<dbReference type="Pfam" id="PF02915">
    <property type="entry name" value="Rubrerythrin"/>
    <property type="match status" value="1"/>
</dbReference>
<dbReference type="InterPro" id="IPR012347">
    <property type="entry name" value="Ferritin-like"/>
</dbReference>
<gene>
    <name evidence="2" type="ORF">DDZ44_01360</name>
</gene>
<organism evidence="2 3">
    <name type="scientific">Syntrophomonas wolfei</name>
    <dbReference type="NCBI Taxonomy" id="863"/>
    <lineage>
        <taxon>Bacteria</taxon>
        <taxon>Bacillati</taxon>
        <taxon>Bacillota</taxon>
        <taxon>Clostridia</taxon>
        <taxon>Eubacteriales</taxon>
        <taxon>Syntrophomonadaceae</taxon>
        <taxon>Syntrophomonas</taxon>
    </lineage>
</organism>
<name>A0A354YT69_9FIRM</name>
<dbReference type="InterPro" id="IPR003251">
    <property type="entry name" value="Rr_diiron-bd_dom"/>
</dbReference>
<evidence type="ECO:0000313" key="3">
    <source>
        <dbReference type="Proteomes" id="UP000263273"/>
    </source>
</evidence>
<sequence>MVINMKASLLKAMELAVNAEAQARDRYKELAKQAEDQETRLLFEQIAREEDMHLKKLSERLKALKMMG</sequence>
<reference evidence="2 3" key="1">
    <citation type="journal article" date="2018" name="Nat. Biotechnol.">
        <title>A standardized bacterial taxonomy based on genome phylogeny substantially revises the tree of life.</title>
        <authorList>
            <person name="Parks D.H."/>
            <person name="Chuvochina M."/>
            <person name="Waite D.W."/>
            <person name="Rinke C."/>
            <person name="Skarshewski A."/>
            <person name="Chaumeil P.A."/>
            <person name="Hugenholtz P."/>
        </authorList>
    </citation>
    <scope>NUCLEOTIDE SEQUENCE [LARGE SCALE GENOMIC DNA]</scope>
    <source>
        <strain evidence="2">UBA10948</strain>
    </source>
</reference>
<evidence type="ECO:0000259" key="1">
    <source>
        <dbReference type="Pfam" id="PF02915"/>
    </source>
</evidence>
<dbReference type="GO" id="GO:0016491">
    <property type="term" value="F:oxidoreductase activity"/>
    <property type="evidence" value="ECO:0007669"/>
    <property type="project" value="InterPro"/>
</dbReference>
<comment type="caution">
    <text evidence="2">The sequence shown here is derived from an EMBL/GenBank/DDBJ whole genome shotgun (WGS) entry which is preliminary data.</text>
</comment>
<dbReference type="EMBL" id="DNZF01000032">
    <property type="protein sequence ID" value="HBK52573.1"/>
    <property type="molecule type" value="Genomic_DNA"/>
</dbReference>
<feature type="domain" description="Rubrerythrin diiron-binding" evidence="1">
    <location>
        <begin position="12"/>
        <end position="65"/>
    </location>
</feature>